<name>A0A6C0ILW5_9ZZZZ</name>
<reference evidence="1" key="1">
    <citation type="journal article" date="2020" name="Nature">
        <title>Giant virus diversity and host interactions through global metagenomics.</title>
        <authorList>
            <person name="Schulz F."/>
            <person name="Roux S."/>
            <person name="Paez-Espino D."/>
            <person name="Jungbluth S."/>
            <person name="Walsh D.A."/>
            <person name="Denef V.J."/>
            <person name="McMahon K.D."/>
            <person name="Konstantinidis K.T."/>
            <person name="Eloe-Fadrosh E.A."/>
            <person name="Kyrpides N.C."/>
            <person name="Woyke T."/>
        </authorList>
    </citation>
    <scope>NUCLEOTIDE SEQUENCE</scope>
    <source>
        <strain evidence="1">GVMAG-M-3300024258-28</strain>
    </source>
</reference>
<evidence type="ECO:0000313" key="1">
    <source>
        <dbReference type="EMBL" id="QHT94211.1"/>
    </source>
</evidence>
<accession>A0A6C0ILW5</accession>
<sequence>MNLERLINSETGKMAVSIVLGLGLATLFRQACDDEKCIRFNGPIIEDLEEKIYKYDNKCYKYQMNSGKCKSMKKTVDVHDNKDS</sequence>
<dbReference type="EMBL" id="MN740217">
    <property type="protein sequence ID" value="QHT94211.1"/>
    <property type="molecule type" value="Genomic_DNA"/>
</dbReference>
<dbReference type="AlphaFoldDB" id="A0A6C0ILW5"/>
<proteinExistence type="predicted"/>
<organism evidence="1">
    <name type="scientific">viral metagenome</name>
    <dbReference type="NCBI Taxonomy" id="1070528"/>
    <lineage>
        <taxon>unclassified sequences</taxon>
        <taxon>metagenomes</taxon>
        <taxon>organismal metagenomes</taxon>
    </lineage>
</organism>
<protein>
    <submittedName>
        <fullName evidence="1">Uncharacterized protein</fullName>
    </submittedName>
</protein>